<dbReference type="EMBL" id="CABFNQ020000744">
    <property type="protein sequence ID" value="CAH0032235.1"/>
    <property type="molecule type" value="Genomic_DNA"/>
</dbReference>
<evidence type="ECO:0000313" key="1">
    <source>
        <dbReference type="EMBL" id="CAH0032235.1"/>
    </source>
</evidence>
<gene>
    <name evidence="1" type="ORF">CRHIZ90672A_00002324</name>
</gene>
<keyword evidence="2" id="KW-1185">Reference proteome</keyword>
<feature type="non-terminal residue" evidence="1">
    <location>
        <position position="1"/>
    </location>
</feature>
<name>A0A9N9YTG0_9HYPO</name>
<accession>A0A9N9YTG0</accession>
<reference evidence="1" key="1">
    <citation type="submission" date="2021-10" db="EMBL/GenBank/DDBJ databases">
        <authorList>
            <person name="Piombo E."/>
        </authorList>
    </citation>
    <scope>NUCLEOTIDE SEQUENCE</scope>
</reference>
<sequence>DVSAFRCQQAVPSLAVTKPQACHTNQRREFQKCPDNGILKLGPHLNIPFFYFFSFLPRPPFLSPWELLLSA</sequence>
<protein>
    <submittedName>
        <fullName evidence="1">Uncharacterized protein</fullName>
    </submittedName>
</protein>
<comment type="caution">
    <text evidence="1">The sequence shown here is derived from an EMBL/GenBank/DDBJ whole genome shotgun (WGS) entry which is preliminary data.</text>
</comment>
<evidence type="ECO:0000313" key="2">
    <source>
        <dbReference type="Proteomes" id="UP000696573"/>
    </source>
</evidence>
<organism evidence="1 2">
    <name type="scientific">Clonostachys rhizophaga</name>
    <dbReference type="NCBI Taxonomy" id="160324"/>
    <lineage>
        <taxon>Eukaryota</taxon>
        <taxon>Fungi</taxon>
        <taxon>Dikarya</taxon>
        <taxon>Ascomycota</taxon>
        <taxon>Pezizomycotina</taxon>
        <taxon>Sordariomycetes</taxon>
        <taxon>Hypocreomycetidae</taxon>
        <taxon>Hypocreales</taxon>
        <taxon>Bionectriaceae</taxon>
        <taxon>Clonostachys</taxon>
    </lineage>
</organism>
<dbReference type="OrthoDB" id="10565614at2759"/>
<dbReference type="Proteomes" id="UP000696573">
    <property type="component" value="Unassembled WGS sequence"/>
</dbReference>
<proteinExistence type="predicted"/>
<dbReference type="AlphaFoldDB" id="A0A9N9YTG0"/>
<feature type="non-terminal residue" evidence="1">
    <location>
        <position position="71"/>
    </location>
</feature>